<dbReference type="EMBL" id="QSIQ01000005">
    <property type="protein sequence ID" value="RHD04712.1"/>
    <property type="molecule type" value="Genomic_DNA"/>
</dbReference>
<evidence type="ECO:0000259" key="13">
    <source>
        <dbReference type="Pfam" id="PF17820"/>
    </source>
</evidence>
<evidence type="ECO:0000313" key="18">
    <source>
        <dbReference type="EMBL" id="RHD04712.1"/>
    </source>
</evidence>
<evidence type="ECO:0000313" key="21">
    <source>
        <dbReference type="Proteomes" id="UP000049828"/>
    </source>
</evidence>
<comment type="cofactor">
    <cofactor evidence="1 11">
        <name>Zn(2+)</name>
        <dbReference type="ChEBI" id="CHEBI:29105"/>
    </cofactor>
</comment>
<evidence type="ECO:0000256" key="1">
    <source>
        <dbReference type="ARBA" id="ARBA00001947"/>
    </source>
</evidence>
<dbReference type="EMBL" id="CVRS01000016">
    <property type="protein sequence ID" value="CRL33364.1"/>
    <property type="molecule type" value="Genomic_DNA"/>
</dbReference>
<evidence type="ECO:0000313" key="22">
    <source>
        <dbReference type="Proteomes" id="UP000095395"/>
    </source>
</evidence>
<dbReference type="CDD" id="cd06163">
    <property type="entry name" value="S2P-M50_PDZ_RseP-like"/>
    <property type="match status" value="1"/>
</dbReference>
<comment type="similarity">
    <text evidence="3 11">Belongs to the peptidase M50B family.</text>
</comment>
<dbReference type="AlphaFoldDB" id="A0A0M6WD89"/>
<feature type="transmembrane region" description="Helical" evidence="11">
    <location>
        <begin position="84"/>
        <end position="110"/>
    </location>
</feature>
<dbReference type="CDD" id="cd23081">
    <property type="entry name" value="cpPDZ_EcRseP-like"/>
    <property type="match status" value="1"/>
</dbReference>
<accession>A0A0M6WD89</accession>
<dbReference type="InterPro" id="IPR041489">
    <property type="entry name" value="PDZ_6"/>
</dbReference>
<name>A0A0M6WD89_9FIRM</name>
<keyword evidence="11" id="KW-0479">Metal-binding</keyword>
<evidence type="ECO:0000313" key="17">
    <source>
        <dbReference type="EMBL" id="RGQ53654.1"/>
    </source>
</evidence>
<protein>
    <recommendedName>
        <fullName evidence="11">Zinc metalloprotease</fullName>
        <ecNumber evidence="11">3.4.24.-</ecNumber>
    </recommendedName>
</protein>
<evidence type="ECO:0000256" key="9">
    <source>
        <dbReference type="ARBA" id="ARBA00023049"/>
    </source>
</evidence>
<evidence type="ECO:0000313" key="19">
    <source>
        <dbReference type="EMBL" id="RHE99378.1"/>
    </source>
</evidence>
<evidence type="ECO:0000256" key="2">
    <source>
        <dbReference type="ARBA" id="ARBA00004141"/>
    </source>
</evidence>
<dbReference type="InterPro" id="IPR036034">
    <property type="entry name" value="PDZ_sf"/>
</dbReference>
<evidence type="ECO:0000313" key="24">
    <source>
        <dbReference type="Proteomes" id="UP000266391"/>
    </source>
</evidence>
<evidence type="ECO:0000313" key="23">
    <source>
        <dbReference type="Proteomes" id="UP000095453"/>
    </source>
</evidence>
<keyword evidence="8 11" id="KW-1133">Transmembrane helix</keyword>
<gene>
    <name evidence="15" type="primary">rasP</name>
    <name evidence="17" type="synonym">rseP</name>
    <name evidence="20" type="ORF">DW654_05205</name>
    <name evidence="19" type="ORF">DW707_04320</name>
    <name evidence="18" type="ORF">DW813_04650</name>
    <name evidence="17" type="ORF">DWY96_02880</name>
    <name evidence="16" type="ORF">ERS852392_00551</name>
    <name evidence="15" type="ORF">ERS852444_00497</name>
    <name evidence="14" type="ORF">RIL183_01891</name>
</gene>
<evidence type="ECO:0000313" key="14">
    <source>
        <dbReference type="EMBL" id="CRL33364.1"/>
    </source>
</evidence>
<dbReference type="Proteomes" id="UP000283701">
    <property type="component" value="Unassembled WGS sequence"/>
</dbReference>
<dbReference type="EMBL" id="QSKW01000004">
    <property type="protein sequence ID" value="RHE99378.1"/>
    <property type="molecule type" value="Genomic_DNA"/>
</dbReference>
<dbReference type="Proteomes" id="UP000266391">
    <property type="component" value="Unassembled WGS sequence"/>
</dbReference>
<dbReference type="GO" id="GO:0016020">
    <property type="term" value="C:membrane"/>
    <property type="evidence" value="ECO:0007669"/>
    <property type="project" value="UniProtKB-SubCell"/>
</dbReference>
<dbReference type="InterPro" id="IPR004387">
    <property type="entry name" value="Pept_M50_Zn"/>
</dbReference>
<dbReference type="Proteomes" id="UP000095395">
    <property type="component" value="Unassembled WGS sequence"/>
</dbReference>
<evidence type="ECO:0000313" key="25">
    <source>
        <dbReference type="Proteomes" id="UP000283701"/>
    </source>
</evidence>
<evidence type="ECO:0000256" key="10">
    <source>
        <dbReference type="ARBA" id="ARBA00023136"/>
    </source>
</evidence>
<feature type="domain" description="PDZ" evidence="13">
    <location>
        <begin position="121"/>
        <end position="172"/>
    </location>
</feature>
<dbReference type="EMBL" id="QRTF01000004">
    <property type="protein sequence ID" value="RGQ53654.1"/>
    <property type="molecule type" value="Genomic_DNA"/>
</dbReference>
<evidence type="ECO:0000256" key="8">
    <source>
        <dbReference type="ARBA" id="ARBA00022989"/>
    </source>
</evidence>
<evidence type="ECO:0000313" key="20">
    <source>
        <dbReference type="EMBL" id="RHF86319.1"/>
    </source>
</evidence>
<keyword evidence="7 11" id="KW-0862">Zinc</keyword>
<evidence type="ECO:0000313" key="27">
    <source>
        <dbReference type="Proteomes" id="UP000286271"/>
    </source>
</evidence>
<evidence type="ECO:0000259" key="12">
    <source>
        <dbReference type="Pfam" id="PF02163"/>
    </source>
</evidence>
<sequence>MKIIIALLIFSIIILFHELGHFLLAKANGIRVNEFSLGLGPTLFGIQKGETKYSIKLLPFGGACMMEGEDSESQDNKAFNNKSVWARISVVAAGPIFNFIMAFIFSFILVCCTGYDLPVLSDVSEGYAAEEAGLQAGDTIVKMGNKHIHFYREVSAYSMYHAGEPVKVTYERDGERYTTELTPKYDETTGRYLYGFIGMAAREKTTNNVFTLAKYSAYEVEYWIYTTLGSLKMLFTGGVTVNDMSGPVGIVSAIGDSYEQSVSYGYFYAFLQMLYISILLSANLGVMNLLPLPALDGGRLVFLLVEAIRGKKVDPEKEGMVHFAGIMILFALMILIMFNDIRKLFI</sequence>
<evidence type="ECO:0000256" key="3">
    <source>
        <dbReference type="ARBA" id="ARBA00007931"/>
    </source>
</evidence>
<evidence type="ECO:0000256" key="11">
    <source>
        <dbReference type="RuleBase" id="RU362031"/>
    </source>
</evidence>
<dbReference type="EMBL" id="QRHP01000003">
    <property type="protein sequence ID" value="RHF86319.1"/>
    <property type="molecule type" value="Genomic_DNA"/>
</dbReference>
<dbReference type="Gene3D" id="2.30.42.10">
    <property type="match status" value="1"/>
</dbReference>
<dbReference type="STRING" id="360807.ERS852392_00551"/>
<dbReference type="Proteomes" id="UP000286271">
    <property type="component" value="Unassembled WGS sequence"/>
</dbReference>
<dbReference type="OrthoDB" id="9782003at2"/>
<keyword evidence="10 11" id="KW-0472">Membrane</keyword>
<feature type="domain" description="Peptidase M50" evidence="12">
    <location>
        <begin position="6"/>
        <end position="332"/>
    </location>
</feature>
<keyword evidence="5 11" id="KW-0812">Transmembrane</keyword>
<dbReference type="PANTHER" id="PTHR42837">
    <property type="entry name" value="REGULATOR OF SIGMA-E PROTEASE RSEP"/>
    <property type="match status" value="1"/>
</dbReference>
<proteinExistence type="inferred from homology"/>
<dbReference type="Pfam" id="PF02163">
    <property type="entry name" value="Peptidase_M50"/>
    <property type="match status" value="1"/>
</dbReference>
<evidence type="ECO:0000256" key="4">
    <source>
        <dbReference type="ARBA" id="ARBA00022670"/>
    </source>
</evidence>
<dbReference type="GO" id="GO:0046872">
    <property type="term" value="F:metal ion binding"/>
    <property type="evidence" value="ECO:0007669"/>
    <property type="project" value="UniProtKB-KW"/>
</dbReference>
<dbReference type="Pfam" id="PF17820">
    <property type="entry name" value="PDZ_6"/>
    <property type="match status" value="1"/>
</dbReference>
<dbReference type="SUPFAM" id="SSF50156">
    <property type="entry name" value="PDZ domain-like"/>
    <property type="match status" value="1"/>
</dbReference>
<evidence type="ECO:0000256" key="6">
    <source>
        <dbReference type="ARBA" id="ARBA00022801"/>
    </source>
</evidence>
<dbReference type="EC" id="3.4.24.-" evidence="11"/>
<evidence type="ECO:0000256" key="7">
    <source>
        <dbReference type="ARBA" id="ARBA00022833"/>
    </source>
</evidence>
<dbReference type="InterPro" id="IPR008915">
    <property type="entry name" value="Peptidase_M50"/>
</dbReference>
<keyword evidence="21" id="KW-1185">Reference proteome</keyword>
<reference evidence="14" key="2">
    <citation type="submission" date="2015-05" db="EMBL/GenBank/DDBJ databases">
        <authorList>
            <person name="Wang D.B."/>
            <person name="Wang M."/>
        </authorList>
    </citation>
    <scope>NUCLEOTIDE SEQUENCE [LARGE SCALE GENOMIC DNA]</scope>
    <source>
        <strain evidence="14">L1-83</strain>
    </source>
</reference>
<dbReference type="RefSeq" id="WP_055039146.1">
    <property type="nucleotide sequence ID" value="NZ_CAKZTK010000063.1"/>
</dbReference>
<dbReference type="Proteomes" id="UP000283738">
    <property type="component" value="Unassembled WGS sequence"/>
</dbReference>
<comment type="subcellular location">
    <subcellularLocation>
        <location evidence="2">Membrane</location>
        <topology evidence="2">Multi-pass membrane protein</topology>
    </subcellularLocation>
</comment>
<reference evidence="21" key="1">
    <citation type="submission" date="2015-05" db="EMBL/GenBank/DDBJ databases">
        <authorList>
            <consortium name="Pathogen Informatics"/>
        </authorList>
    </citation>
    <scope>NUCLEOTIDE SEQUENCE [LARGE SCALE GENOMIC DNA]</scope>
    <source>
        <strain evidence="16 22">2789STDY5608835</strain>
        <strain evidence="15 23">2789STDY5608887</strain>
        <strain evidence="21">L1-83</strain>
    </source>
</reference>
<evidence type="ECO:0000313" key="16">
    <source>
        <dbReference type="EMBL" id="CUN49132.1"/>
    </source>
</evidence>
<reference evidence="24 25" key="3">
    <citation type="submission" date="2018-08" db="EMBL/GenBank/DDBJ databases">
        <title>A genome reference for cultivated species of the human gut microbiota.</title>
        <authorList>
            <person name="Zou Y."/>
            <person name="Xue W."/>
            <person name="Luo G."/>
        </authorList>
    </citation>
    <scope>NUCLEOTIDE SEQUENCE [LARGE SCALE GENOMIC DNA]</scope>
    <source>
        <strain evidence="17 26">AF28-15</strain>
        <strain evidence="20 25">AM23-23AC</strain>
        <strain evidence="19 27">AM27-11</strain>
        <strain evidence="18 24">AM32-8LB</strain>
    </source>
</reference>
<keyword evidence="4 14" id="KW-0645">Protease</keyword>
<keyword evidence="6 11" id="KW-0378">Hydrolase</keyword>
<dbReference type="PANTHER" id="PTHR42837:SF2">
    <property type="entry name" value="MEMBRANE METALLOPROTEASE ARASP2, CHLOROPLASTIC-RELATED"/>
    <property type="match status" value="1"/>
</dbReference>
<evidence type="ECO:0000256" key="5">
    <source>
        <dbReference type="ARBA" id="ARBA00022692"/>
    </source>
</evidence>
<keyword evidence="9 11" id="KW-0482">Metalloprotease</keyword>
<evidence type="ECO:0000313" key="15">
    <source>
        <dbReference type="EMBL" id="CUM78814.1"/>
    </source>
</evidence>
<feature type="transmembrane region" description="Helical" evidence="11">
    <location>
        <begin position="319"/>
        <end position="338"/>
    </location>
</feature>
<dbReference type="EMBL" id="CYYR01000002">
    <property type="protein sequence ID" value="CUN49132.1"/>
    <property type="molecule type" value="Genomic_DNA"/>
</dbReference>
<evidence type="ECO:0000313" key="26">
    <source>
        <dbReference type="Proteomes" id="UP000283738"/>
    </source>
</evidence>
<dbReference type="Proteomes" id="UP000095453">
    <property type="component" value="Unassembled WGS sequence"/>
</dbReference>
<dbReference type="Proteomes" id="UP000049828">
    <property type="component" value="Unassembled WGS sequence"/>
</dbReference>
<dbReference type="NCBIfam" id="TIGR00054">
    <property type="entry name" value="RIP metalloprotease RseP"/>
    <property type="match status" value="1"/>
</dbReference>
<dbReference type="EMBL" id="CYXX01000002">
    <property type="protein sequence ID" value="CUM78814.1"/>
    <property type="molecule type" value="Genomic_DNA"/>
</dbReference>
<feature type="transmembrane region" description="Helical" evidence="11">
    <location>
        <begin position="266"/>
        <end position="290"/>
    </location>
</feature>
<dbReference type="GO" id="GO:0004222">
    <property type="term" value="F:metalloendopeptidase activity"/>
    <property type="evidence" value="ECO:0007669"/>
    <property type="project" value="InterPro"/>
</dbReference>
<organism evidence="14 21">
    <name type="scientific">Roseburia inulinivorans</name>
    <dbReference type="NCBI Taxonomy" id="360807"/>
    <lineage>
        <taxon>Bacteria</taxon>
        <taxon>Bacillati</taxon>
        <taxon>Bacillota</taxon>
        <taxon>Clostridia</taxon>
        <taxon>Lachnospirales</taxon>
        <taxon>Lachnospiraceae</taxon>
        <taxon>Roseburia</taxon>
    </lineage>
</organism>
<dbReference type="GO" id="GO:0006508">
    <property type="term" value="P:proteolysis"/>
    <property type="evidence" value="ECO:0007669"/>
    <property type="project" value="UniProtKB-KW"/>
</dbReference>